<dbReference type="SUPFAM" id="SSF54909">
    <property type="entry name" value="Dimeric alpha+beta barrel"/>
    <property type="match status" value="1"/>
</dbReference>
<dbReference type="OrthoDB" id="9812192at2"/>
<sequence length="98" mass="10875">MSEAIAVIATVQARPGLEAEVEAIIRPCVIATRQESGCKLYAVHTDPGHPGRFVFIEQWASREALAAHERQAHFLAMVDAFQTRLQGPLQVQILRELI</sequence>
<evidence type="ECO:0000313" key="3">
    <source>
        <dbReference type="EMBL" id="ANN71319.1"/>
    </source>
</evidence>
<evidence type="ECO:0000259" key="1">
    <source>
        <dbReference type="PROSITE" id="PS51725"/>
    </source>
</evidence>
<dbReference type="EMBL" id="CP016170">
    <property type="protein sequence ID" value="ANN66238.1"/>
    <property type="molecule type" value="Genomic_DNA"/>
</dbReference>
<dbReference type="PANTHER" id="PTHR33336:SF3">
    <property type="entry name" value="ABM DOMAIN-CONTAINING PROTEIN"/>
    <property type="match status" value="1"/>
</dbReference>
<keyword evidence="4" id="KW-1185">Reference proteome</keyword>
<evidence type="ECO:0000313" key="2">
    <source>
        <dbReference type="EMBL" id="ANN66238.1"/>
    </source>
</evidence>
<dbReference type="AlphaFoldDB" id="A0A193FG54"/>
<dbReference type="EMBL" id="CP016171">
    <property type="protein sequence ID" value="ANN71319.1"/>
    <property type="molecule type" value="Genomic_DNA"/>
</dbReference>
<dbReference type="RefSeq" id="WP_066346757.1">
    <property type="nucleotide sequence ID" value="NZ_CBCSFJ010000027.1"/>
</dbReference>
<dbReference type="PROSITE" id="PS51725">
    <property type="entry name" value="ABM"/>
    <property type="match status" value="1"/>
</dbReference>
<protein>
    <recommendedName>
        <fullName evidence="1">ABM domain-containing protein</fullName>
    </recommendedName>
</protein>
<proteinExistence type="predicted"/>
<accession>A0A193FG54</accession>
<dbReference type="Proteomes" id="UP000092213">
    <property type="component" value="Chromosome"/>
</dbReference>
<dbReference type="InterPro" id="IPR050744">
    <property type="entry name" value="AI-2_Isomerase_LsrG"/>
</dbReference>
<dbReference type="GO" id="GO:0005829">
    <property type="term" value="C:cytosol"/>
    <property type="evidence" value="ECO:0007669"/>
    <property type="project" value="TreeGrafter"/>
</dbReference>
<dbReference type="InterPro" id="IPR011008">
    <property type="entry name" value="Dimeric_a/b-barrel"/>
</dbReference>
<evidence type="ECO:0000313" key="5">
    <source>
        <dbReference type="Proteomes" id="UP000092213"/>
    </source>
</evidence>
<dbReference type="STRING" id="463025.BAU08_08210"/>
<organism evidence="3 5">
    <name type="scientific">Bordetella bronchialis</name>
    <dbReference type="NCBI Taxonomy" id="463025"/>
    <lineage>
        <taxon>Bacteria</taxon>
        <taxon>Pseudomonadati</taxon>
        <taxon>Pseudomonadota</taxon>
        <taxon>Betaproteobacteria</taxon>
        <taxon>Burkholderiales</taxon>
        <taxon>Alcaligenaceae</taxon>
        <taxon>Bordetella</taxon>
    </lineage>
</organism>
<gene>
    <name evidence="2" type="ORF">BAU06_07985</name>
    <name evidence="3" type="ORF">BAU08_08210</name>
</gene>
<feature type="domain" description="ABM" evidence="1">
    <location>
        <begin position="5"/>
        <end position="93"/>
    </location>
</feature>
<dbReference type="KEGG" id="bbro:BAU06_07985"/>
<reference evidence="4 5" key="1">
    <citation type="submission" date="2016-06" db="EMBL/GenBank/DDBJ databases">
        <title>Complete genome sequences of Bordetella bronchialis and Bordetella flabilis.</title>
        <authorList>
            <person name="LiPuma J.J."/>
            <person name="Spilker T."/>
        </authorList>
    </citation>
    <scope>NUCLEOTIDE SEQUENCE [LARGE SCALE GENOMIC DNA]</scope>
    <source>
        <strain evidence="3 5">AU17976</strain>
        <strain evidence="2 4">AU3182</strain>
    </source>
</reference>
<name>A0A193FG54_9BORD</name>
<dbReference type="Gene3D" id="3.30.70.100">
    <property type="match status" value="1"/>
</dbReference>
<dbReference type="GO" id="GO:0016491">
    <property type="term" value="F:oxidoreductase activity"/>
    <property type="evidence" value="ECO:0007669"/>
    <property type="project" value="TreeGrafter"/>
</dbReference>
<dbReference type="InterPro" id="IPR007138">
    <property type="entry name" value="ABM_dom"/>
</dbReference>
<dbReference type="Pfam" id="PF03992">
    <property type="entry name" value="ABM"/>
    <property type="match status" value="1"/>
</dbReference>
<dbReference type="PANTHER" id="PTHR33336">
    <property type="entry name" value="QUINOL MONOOXYGENASE YGIN-RELATED"/>
    <property type="match status" value="1"/>
</dbReference>
<dbReference type="Proteomes" id="UP000091897">
    <property type="component" value="Chromosome"/>
</dbReference>
<evidence type="ECO:0000313" key="4">
    <source>
        <dbReference type="Proteomes" id="UP000091897"/>
    </source>
</evidence>